<gene>
    <name evidence="6" type="ORF">EI97DRAFT_410356</name>
</gene>
<feature type="transmembrane region" description="Helical" evidence="5">
    <location>
        <begin position="21"/>
        <end position="41"/>
    </location>
</feature>
<evidence type="ECO:0000256" key="3">
    <source>
        <dbReference type="ARBA" id="ARBA00022989"/>
    </source>
</evidence>
<dbReference type="AlphaFoldDB" id="A0A6A6JYK3"/>
<proteinExistence type="predicted"/>
<feature type="transmembrane region" description="Helical" evidence="5">
    <location>
        <begin position="129"/>
        <end position="147"/>
    </location>
</feature>
<keyword evidence="3 5" id="KW-1133">Transmembrane helix</keyword>
<organism evidence="6 7">
    <name type="scientific">Westerdykella ornata</name>
    <dbReference type="NCBI Taxonomy" id="318751"/>
    <lineage>
        <taxon>Eukaryota</taxon>
        <taxon>Fungi</taxon>
        <taxon>Dikarya</taxon>
        <taxon>Ascomycota</taxon>
        <taxon>Pezizomycotina</taxon>
        <taxon>Dothideomycetes</taxon>
        <taxon>Pleosporomycetidae</taxon>
        <taxon>Pleosporales</taxon>
        <taxon>Sporormiaceae</taxon>
        <taxon>Westerdykella</taxon>
    </lineage>
</organism>
<name>A0A6A6JYK3_WESOR</name>
<sequence length="289" mass="32665">MCQTGFACLDLPLSRLHRLDVLTISRLLLVFSVVSFVPQTYRTITRANSSGISTYYLLFNLISTIEQFTLAFFYIENNFGDPEFFVHSPINAGDWLNLAQEAVVVILWLTLFVICLYLPSDHLDGSAKFAITTYIAFLLISVVPLFIDAMDPKTWEDRKWPMALFLGIHSLYLSWIITAFNIAAFYYQAKQILSRPPQDQALAQVRLAIQAFVFAFMAVSWIGRVRFPYEEMGGFPWAQLSTWYELVGWAAVDRGIFALGQAVLLWMVKRRGASGSGNLDGETEPLLGA</sequence>
<evidence type="ECO:0000256" key="1">
    <source>
        <dbReference type="ARBA" id="ARBA00004141"/>
    </source>
</evidence>
<evidence type="ECO:0000256" key="2">
    <source>
        <dbReference type="ARBA" id="ARBA00022692"/>
    </source>
</evidence>
<keyword evidence="4 5" id="KW-0472">Membrane</keyword>
<evidence type="ECO:0000256" key="5">
    <source>
        <dbReference type="SAM" id="Phobius"/>
    </source>
</evidence>
<feature type="transmembrane region" description="Helical" evidence="5">
    <location>
        <begin position="95"/>
        <end position="117"/>
    </location>
</feature>
<feature type="transmembrane region" description="Helical" evidence="5">
    <location>
        <begin position="207"/>
        <end position="227"/>
    </location>
</feature>
<dbReference type="OrthoDB" id="5139341at2759"/>
<comment type="subcellular location">
    <subcellularLocation>
        <location evidence="1">Membrane</location>
        <topology evidence="1">Multi-pass membrane protein</topology>
    </subcellularLocation>
</comment>
<evidence type="ECO:0000313" key="6">
    <source>
        <dbReference type="EMBL" id="KAF2281487.1"/>
    </source>
</evidence>
<feature type="transmembrane region" description="Helical" evidence="5">
    <location>
        <begin position="162"/>
        <end position="187"/>
    </location>
</feature>
<keyword evidence="2 5" id="KW-0812">Transmembrane</keyword>
<dbReference type="Gene3D" id="1.20.1280.290">
    <property type="match status" value="1"/>
</dbReference>
<accession>A0A6A6JYK3</accession>
<feature type="transmembrane region" description="Helical" evidence="5">
    <location>
        <begin position="247"/>
        <end position="268"/>
    </location>
</feature>
<dbReference type="EMBL" id="ML986484">
    <property type="protein sequence ID" value="KAF2281487.1"/>
    <property type="molecule type" value="Genomic_DNA"/>
</dbReference>
<dbReference type="InterPro" id="IPR006603">
    <property type="entry name" value="PQ-loop_rpt"/>
</dbReference>
<dbReference type="GO" id="GO:0016020">
    <property type="term" value="C:membrane"/>
    <property type="evidence" value="ECO:0007669"/>
    <property type="project" value="UniProtKB-SubCell"/>
</dbReference>
<feature type="transmembrane region" description="Helical" evidence="5">
    <location>
        <begin position="53"/>
        <end position="75"/>
    </location>
</feature>
<reference evidence="6" key="1">
    <citation type="journal article" date="2020" name="Stud. Mycol.">
        <title>101 Dothideomycetes genomes: a test case for predicting lifestyles and emergence of pathogens.</title>
        <authorList>
            <person name="Haridas S."/>
            <person name="Albert R."/>
            <person name="Binder M."/>
            <person name="Bloem J."/>
            <person name="Labutti K."/>
            <person name="Salamov A."/>
            <person name="Andreopoulos B."/>
            <person name="Baker S."/>
            <person name="Barry K."/>
            <person name="Bills G."/>
            <person name="Bluhm B."/>
            <person name="Cannon C."/>
            <person name="Castanera R."/>
            <person name="Culley D."/>
            <person name="Daum C."/>
            <person name="Ezra D."/>
            <person name="Gonzalez J."/>
            <person name="Henrissat B."/>
            <person name="Kuo A."/>
            <person name="Liang C."/>
            <person name="Lipzen A."/>
            <person name="Lutzoni F."/>
            <person name="Magnuson J."/>
            <person name="Mondo S."/>
            <person name="Nolan M."/>
            <person name="Ohm R."/>
            <person name="Pangilinan J."/>
            <person name="Park H.-J."/>
            <person name="Ramirez L."/>
            <person name="Alfaro M."/>
            <person name="Sun H."/>
            <person name="Tritt A."/>
            <person name="Yoshinaga Y."/>
            <person name="Zwiers L.-H."/>
            <person name="Turgeon B."/>
            <person name="Goodwin S."/>
            <person name="Spatafora J."/>
            <person name="Crous P."/>
            <person name="Grigoriev I."/>
        </authorList>
    </citation>
    <scope>NUCLEOTIDE SEQUENCE</scope>
    <source>
        <strain evidence="6">CBS 379.55</strain>
    </source>
</reference>
<dbReference type="GeneID" id="54549878"/>
<protein>
    <submittedName>
        <fullName evidence="6">Uncharacterized protein</fullName>
    </submittedName>
</protein>
<evidence type="ECO:0000256" key="4">
    <source>
        <dbReference type="ARBA" id="ARBA00023136"/>
    </source>
</evidence>
<evidence type="ECO:0000313" key="7">
    <source>
        <dbReference type="Proteomes" id="UP000800097"/>
    </source>
</evidence>
<dbReference type="Proteomes" id="UP000800097">
    <property type="component" value="Unassembled WGS sequence"/>
</dbReference>
<keyword evidence="7" id="KW-1185">Reference proteome</keyword>
<dbReference type="Pfam" id="PF04193">
    <property type="entry name" value="PQ-loop"/>
    <property type="match status" value="1"/>
</dbReference>
<dbReference type="RefSeq" id="XP_033659024.1">
    <property type="nucleotide sequence ID" value="XM_033796703.1"/>
</dbReference>